<dbReference type="EMBL" id="JAHUTI010084753">
    <property type="protein sequence ID" value="MED6259595.1"/>
    <property type="molecule type" value="Genomic_DNA"/>
</dbReference>
<evidence type="ECO:0000313" key="2">
    <source>
        <dbReference type="Proteomes" id="UP001345963"/>
    </source>
</evidence>
<comment type="caution">
    <text evidence="1">The sequence shown here is derived from an EMBL/GenBank/DDBJ whole genome shotgun (WGS) entry which is preliminary data.</text>
</comment>
<reference evidence="1 2" key="1">
    <citation type="submission" date="2021-07" db="EMBL/GenBank/DDBJ databases">
        <authorList>
            <person name="Palmer J.M."/>
        </authorList>
    </citation>
    <scope>NUCLEOTIDE SEQUENCE [LARGE SCALE GENOMIC DNA]</scope>
    <source>
        <strain evidence="1 2">AT_MEX2019</strain>
        <tissue evidence="1">Muscle</tissue>
    </source>
</reference>
<keyword evidence="2" id="KW-1185">Reference proteome</keyword>
<accession>A0ABU7CBF0</accession>
<name>A0ABU7CBF0_9TELE</name>
<protein>
    <submittedName>
        <fullName evidence="1">Uncharacterized protein</fullName>
    </submittedName>
</protein>
<gene>
    <name evidence="1" type="ORF">ATANTOWER_025956</name>
</gene>
<sequence length="162" mass="18761">MYTFEPVSTILSPCGLEKLYNKFKPVHSILVVQNVEIVSSFSAGKRIVRTHPQKPKVNVRIMLIISGLTLLTRNVWTQTEEGFTSLMYVYFNSSSKALEVQQFMVRIYRTSNPGCKSDSVCQELIYLINSYWEDGRKDNVYECYVLKDLFFTMFLSTDKKPV</sequence>
<dbReference type="Proteomes" id="UP001345963">
    <property type="component" value="Unassembled WGS sequence"/>
</dbReference>
<organism evidence="1 2">
    <name type="scientific">Ataeniobius toweri</name>
    <dbReference type="NCBI Taxonomy" id="208326"/>
    <lineage>
        <taxon>Eukaryota</taxon>
        <taxon>Metazoa</taxon>
        <taxon>Chordata</taxon>
        <taxon>Craniata</taxon>
        <taxon>Vertebrata</taxon>
        <taxon>Euteleostomi</taxon>
        <taxon>Actinopterygii</taxon>
        <taxon>Neopterygii</taxon>
        <taxon>Teleostei</taxon>
        <taxon>Neoteleostei</taxon>
        <taxon>Acanthomorphata</taxon>
        <taxon>Ovalentaria</taxon>
        <taxon>Atherinomorphae</taxon>
        <taxon>Cyprinodontiformes</taxon>
        <taxon>Goodeidae</taxon>
        <taxon>Ataeniobius</taxon>
    </lineage>
</organism>
<proteinExistence type="predicted"/>
<evidence type="ECO:0000313" key="1">
    <source>
        <dbReference type="EMBL" id="MED6259595.1"/>
    </source>
</evidence>